<evidence type="ECO:0000313" key="2">
    <source>
        <dbReference type="Proteomes" id="UP000774326"/>
    </source>
</evidence>
<protein>
    <submittedName>
        <fullName evidence="1">Uncharacterized protein</fullName>
    </submittedName>
</protein>
<organism evidence="1 2">
    <name type="scientific">Wickerhamomyces pijperi</name>
    <name type="common">Yeast</name>
    <name type="synonym">Pichia pijperi</name>
    <dbReference type="NCBI Taxonomy" id="599730"/>
    <lineage>
        <taxon>Eukaryota</taxon>
        <taxon>Fungi</taxon>
        <taxon>Dikarya</taxon>
        <taxon>Ascomycota</taxon>
        <taxon>Saccharomycotina</taxon>
        <taxon>Saccharomycetes</taxon>
        <taxon>Phaffomycetales</taxon>
        <taxon>Wickerhamomycetaceae</taxon>
        <taxon>Wickerhamomyces</taxon>
    </lineage>
</organism>
<gene>
    <name evidence="1" type="ORF">WICPIJ_009596</name>
</gene>
<accession>A0A9P8TD97</accession>
<dbReference type="AlphaFoldDB" id="A0A9P8TD97"/>
<reference evidence="1" key="2">
    <citation type="submission" date="2021-01" db="EMBL/GenBank/DDBJ databases">
        <authorList>
            <person name="Schikora-Tamarit M.A."/>
        </authorList>
    </citation>
    <scope>NUCLEOTIDE SEQUENCE</scope>
    <source>
        <strain evidence="1">CBS2887</strain>
    </source>
</reference>
<sequence>MSSFVKPSFKSTMCSGMVLWRFLLLDLPYTHLDEHSLLVESLGDSEDRNTAAMDPLFEEAVQSVVVHFLTHVLEVVRAQAAVWQISRHGLKEDLWDDSV</sequence>
<proteinExistence type="predicted"/>
<reference evidence="1" key="1">
    <citation type="journal article" date="2021" name="Open Biol.">
        <title>Shared evolutionary footprints suggest mitochondrial oxidative damage underlies multiple complex I losses in fungi.</title>
        <authorList>
            <person name="Schikora-Tamarit M.A."/>
            <person name="Marcet-Houben M."/>
            <person name="Nosek J."/>
            <person name="Gabaldon T."/>
        </authorList>
    </citation>
    <scope>NUCLEOTIDE SEQUENCE</scope>
    <source>
        <strain evidence="1">CBS2887</strain>
    </source>
</reference>
<dbReference type="Proteomes" id="UP000774326">
    <property type="component" value="Unassembled WGS sequence"/>
</dbReference>
<name>A0A9P8TD97_WICPI</name>
<comment type="caution">
    <text evidence="1">The sequence shown here is derived from an EMBL/GenBank/DDBJ whole genome shotgun (WGS) entry which is preliminary data.</text>
</comment>
<keyword evidence="2" id="KW-1185">Reference proteome</keyword>
<dbReference type="EMBL" id="JAEUBG010005537">
    <property type="protein sequence ID" value="KAH3674285.1"/>
    <property type="molecule type" value="Genomic_DNA"/>
</dbReference>
<evidence type="ECO:0000313" key="1">
    <source>
        <dbReference type="EMBL" id="KAH3674285.1"/>
    </source>
</evidence>